<organism evidence="2">
    <name type="scientific">marine metagenome</name>
    <dbReference type="NCBI Taxonomy" id="408172"/>
    <lineage>
        <taxon>unclassified sequences</taxon>
        <taxon>metagenomes</taxon>
        <taxon>ecological metagenomes</taxon>
    </lineage>
</organism>
<dbReference type="InterPro" id="IPR027051">
    <property type="entry name" value="XdhC_Rossmann_dom"/>
</dbReference>
<dbReference type="Gene3D" id="3.40.50.720">
    <property type="entry name" value="NAD(P)-binding Rossmann-like Domain"/>
    <property type="match status" value="1"/>
</dbReference>
<sequence>SRRKTILIHEELLKNGVPLERLKALHAPVGLDIGAKTPEEIALSIVSEIVAFREGRTGKSMTMEARYLKRIADKLGVPA</sequence>
<dbReference type="PANTHER" id="PTHR30388:SF6">
    <property type="entry name" value="XANTHINE DEHYDROGENASE SUBUNIT A-RELATED"/>
    <property type="match status" value="1"/>
</dbReference>
<proteinExistence type="predicted"/>
<evidence type="ECO:0000313" key="2">
    <source>
        <dbReference type="EMBL" id="SVB04929.1"/>
    </source>
</evidence>
<name>A0A382ATZ1_9ZZZZ</name>
<dbReference type="EMBL" id="UINC01026808">
    <property type="protein sequence ID" value="SVB04929.1"/>
    <property type="molecule type" value="Genomic_DNA"/>
</dbReference>
<feature type="non-terminal residue" evidence="2">
    <location>
        <position position="1"/>
    </location>
</feature>
<accession>A0A382ATZ1</accession>
<protein>
    <recommendedName>
        <fullName evidence="1">XdhC Rossmann domain-containing protein</fullName>
    </recommendedName>
</protein>
<dbReference type="AlphaFoldDB" id="A0A382ATZ1"/>
<dbReference type="PANTHER" id="PTHR30388">
    <property type="entry name" value="ALDEHYDE OXIDOREDUCTASE MOLYBDENUM COFACTOR ASSEMBLY PROTEIN"/>
    <property type="match status" value="1"/>
</dbReference>
<gene>
    <name evidence="2" type="ORF">METZ01_LOCUS157783</name>
</gene>
<reference evidence="2" key="1">
    <citation type="submission" date="2018-05" db="EMBL/GenBank/DDBJ databases">
        <authorList>
            <person name="Lanie J.A."/>
            <person name="Ng W.-L."/>
            <person name="Kazmierczak K.M."/>
            <person name="Andrzejewski T.M."/>
            <person name="Davidsen T.M."/>
            <person name="Wayne K.J."/>
            <person name="Tettelin H."/>
            <person name="Glass J.I."/>
            <person name="Rusch D."/>
            <person name="Podicherti R."/>
            <person name="Tsui H.-C.T."/>
            <person name="Winkler M.E."/>
        </authorList>
    </citation>
    <scope>NUCLEOTIDE SEQUENCE</scope>
</reference>
<feature type="domain" description="XdhC Rossmann" evidence="1">
    <location>
        <begin position="1"/>
        <end position="49"/>
    </location>
</feature>
<dbReference type="InterPro" id="IPR052698">
    <property type="entry name" value="MoCofactor_Util/Proc"/>
</dbReference>
<dbReference type="Pfam" id="PF13478">
    <property type="entry name" value="XdhC_C"/>
    <property type="match status" value="1"/>
</dbReference>
<evidence type="ECO:0000259" key="1">
    <source>
        <dbReference type="Pfam" id="PF13478"/>
    </source>
</evidence>